<dbReference type="OrthoDB" id="6135410at2759"/>
<dbReference type="AlphaFoldDB" id="A0A8B6D664"/>
<dbReference type="EMBL" id="UYJE01002875">
    <property type="protein sequence ID" value="VDI14517.1"/>
    <property type="molecule type" value="Genomic_DNA"/>
</dbReference>
<dbReference type="Proteomes" id="UP000596742">
    <property type="component" value="Unassembled WGS sequence"/>
</dbReference>
<accession>A0A8B6D664</accession>
<reference evidence="1" key="1">
    <citation type="submission" date="2018-11" db="EMBL/GenBank/DDBJ databases">
        <authorList>
            <person name="Alioto T."/>
            <person name="Alioto T."/>
        </authorList>
    </citation>
    <scope>NUCLEOTIDE SEQUENCE</scope>
</reference>
<gene>
    <name evidence="1" type="ORF">MGAL_10B084951</name>
</gene>
<evidence type="ECO:0000313" key="2">
    <source>
        <dbReference type="Proteomes" id="UP000596742"/>
    </source>
</evidence>
<evidence type="ECO:0000313" key="1">
    <source>
        <dbReference type="EMBL" id="VDI14517.1"/>
    </source>
</evidence>
<comment type="caution">
    <text evidence="1">The sequence shown here is derived from an EMBL/GenBank/DDBJ whole genome shotgun (WGS) entry which is preliminary data.</text>
</comment>
<proteinExistence type="predicted"/>
<keyword evidence="2" id="KW-1185">Reference proteome</keyword>
<name>A0A8B6D664_MYTGA</name>
<sequence length="145" mass="16657">MASVAESSTNKASLHNKKMFRCVICKDDDESSNLIQLRWKGSQGINKASKERCDTLETHAGEFVHEDCRHRYTNKLIIKSDLRKNTEEPRRSETPTLRSKSQFSFSEHCLFCGVTAKQDKRKGIEVFPVRTDDFKSKILKACDDI</sequence>
<protein>
    <submittedName>
        <fullName evidence="1">Uncharacterized protein</fullName>
    </submittedName>
</protein>
<organism evidence="1 2">
    <name type="scientific">Mytilus galloprovincialis</name>
    <name type="common">Mediterranean mussel</name>
    <dbReference type="NCBI Taxonomy" id="29158"/>
    <lineage>
        <taxon>Eukaryota</taxon>
        <taxon>Metazoa</taxon>
        <taxon>Spiralia</taxon>
        <taxon>Lophotrochozoa</taxon>
        <taxon>Mollusca</taxon>
        <taxon>Bivalvia</taxon>
        <taxon>Autobranchia</taxon>
        <taxon>Pteriomorphia</taxon>
        <taxon>Mytilida</taxon>
        <taxon>Mytiloidea</taxon>
        <taxon>Mytilidae</taxon>
        <taxon>Mytilinae</taxon>
        <taxon>Mytilus</taxon>
    </lineage>
</organism>